<keyword evidence="2" id="KW-0472">Membrane</keyword>
<reference evidence="3 4" key="1">
    <citation type="submission" date="2019-05" db="EMBL/GenBank/DDBJ databases">
        <authorList>
            <person name="Chen C."/>
        </authorList>
    </citation>
    <scope>NUCLEOTIDE SEQUENCE [LARGE SCALE GENOMIC DNA]</scope>
    <source>
        <strain evidence="3 4">HB172198</strain>
    </source>
</reference>
<feature type="transmembrane region" description="Helical" evidence="2">
    <location>
        <begin position="21"/>
        <end position="39"/>
    </location>
</feature>
<dbReference type="KEGG" id="palo:E6C60_1749"/>
<keyword evidence="2" id="KW-0812">Transmembrane</keyword>
<keyword evidence="2" id="KW-1133">Transmembrane helix</keyword>
<keyword evidence="4" id="KW-1185">Reference proteome</keyword>
<dbReference type="Proteomes" id="UP000300879">
    <property type="component" value="Chromosome"/>
</dbReference>
<proteinExistence type="predicted"/>
<evidence type="ECO:0000313" key="4">
    <source>
        <dbReference type="Proteomes" id="UP000300879"/>
    </source>
</evidence>
<evidence type="ECO:0000256" key="1">
    <source>
        <dbReference type="SAM" id="MobiDB-lite"/>
    </source>
</evidence>
<name>A0A4V1G3V0_9BACL</name>
<dbReference type="InterPro" id="IPR024232">
    <property type="entry name" value="SpoIIIAH"/>
</dbReference>
<gene>
    <name evidence="3" type="ORF">E6C60_1749</name>
</gene>
<evidence type="ECO:0000256" key="2">
    <source>
        <dbReference type="SAM" id="Phobius"/>
    </source>
</evidence>
<dbReference type="InterPro" id="IPR038503">
    <property type="entry name" value="SpoIIIAH_sf"/>
</dbReference>
<dbReference type="EMBL" id="CP040396">
    <property type="protein sequence ID" value="QCT02464.1"/>
    <property type="molecule type" value="Genomic_DNA"/>
</dbReference>
<evidence type="ECO:0000313" key="3">
    <source>
        <dbReference type="EMBL" id="QCT02464.1"/>
    </source>
</evidence>
<feature type="compositionally biased region" description="Basic and acidic residues" evidence="1">
    <location>
        <begin position="118"/>
        <end position="138"/>
    </location>
</feature>
<protein>
    <submittedName>
        <fullName evidence="3">Mutants block sporulation after engulfment (Stage III sporulation)</fullName>
    </submittedName>
</protein>
<sequence>MIPSVILKEEVFKMNNKRQTIWLVSMLSLMVVLSAYYLFTEDAGPAAPPVAERTQDFGLQAQGDEIVVHEVVEEGVDGDAGKSEDAAVGSDTDTSKANGEAADETGNPAQPEAGSEDTAVKEDTAVNETGKETAKSEDEILEEVAQVQAGSSSAKLESYQLDRANKNMQLHEELMAKLGDQNTTPEETAKVTNDLNSLEEKESILWSIEEKLQQQFENAVVKEENDRYNVVVLSEGLDAKNAAGIVSMVMKELNVSQDKISVQYVTP</sequence>
<dbReference type="Gene3D" id="1.10.287.4300">
    <property type="entry name" value="Stage III sporulation protein AH-like"/>
    <property type="match status" value="1"/>
</dbReference>
<accession>A0A4V1G3V0</accession>
<feature type="region of interest" description="Disordered" evidence="1">
    <location>
        <begin position="75"/>
        <end position="138"/>
    </location>
</feature>
<organism evidence="3 4">
    <name type="scientific">Paenibacillus algicola</name>
    <dbReference type="NCBI Taxonomy" id="2565926"/>
    <lineage>
        <taxon>Bacteria</taxon>
        <taxon>Bacillati</taxon>
        <taxon>Bacillota</taxon>
        <taxon>Bacilli</taxon>
        <taxon>Bacillales</taxon>
        <taxon>Paenibacillaceae</taxon>
        <taxon>Paenibacillus</taxon>
    </lineage>
</organism>
<dbReference type="AlphaFoldDB" id="A0A4V1G3V0"/>
<dbReference type="Pfam" id="PF12685">
    <property type="entry name" value="SpoIIIAH"/>
    <property type="match status" value="1"/>
</dbReference>